<dbReference type="PANTHER" id="PTHR30614">
    <property type="entry name" value="MEMBRANE COMPONENT OF AMINO ACID ABC TRANSPORTER"/>
    <property type="match status" value="1"/>
</dbReference>
<dbReference type="NCBIfam" id="TIGR01726">
    <property type="entry name" value="HEQRo_perm_3TM"/>
    <property type="match status" value="1"/>
</dbReference>
<keyword evidence="3 12" id="KW-0813">Transport</keyword>
<dbReference type="Proteomes" id="UP000184485">
    <property type="component" value="Unassembled WGS sequence"/>
</dbReference>
<evidence type="ECO:0000256" key="12">
    <source>
        <dbReference type="RuleBase" id="RU363032"/>
    </source>
</evidence>
<accession>A0A1M5PGY7</accession>
<dbReference type="InterPro" id="IPR035906">
    <property type="entry name" value="MetI-like_sf"/>
</dbReference>
<feature type="domain" description="ABC transmembrane type-1" evidence="13">
    <location>
        <begin position="69"/>
        <end position="269"/>
    </location>
</feature>
<evidence type="ECO:0000256" key="11">
    <source>
        <dbReference type="ARBA" id="ARBA00073645"/>
    </source>
</evidence>
<comment type="subcellular location">
    <subcellularLocation>
        <location evidence="1">Cell inner membrane</location>
        <topology evidence="1">Multi-pass membrane protein</topology>
    </subcellularLocation>
    <subcellularLocation>
        <location evidence="12">Cell membrane</location>
        <topology evidence="12">Multi-pass membrane protein</topology>
    </subcellularLocation>
</comment>
<dbReference type="STRING" id="1122133.SAMN02745157_0157"/>
<feature type="transmembrane region" description="Helical" evidence="12">
    <location>
        <begin position="25"/>
        <end position="45"/>
    </location>
</feature>
<dbReference type="CDD" id="cd06261">
    <property type="entry name" value="TM_PBP2"/>
    <property type="match status" value="1"/>
</dbReference>
<keyword evidence="4" id="KW-1003">Cell membrane</keyword>
<feature type="transmembrane region" description="Helical" evidence="12">
    <location>
        <begin position="141"/>
        <end position="160"/>
    </location>
</feature>
<proteinExistence type="inferred from homology"/>
<comment type="similarity">
    <text evidence="2">Belongs to the binding-protein-dependent transport system permease family. HisMQ subfamily.</text>
</comment>
<evidence type="ECO:0000313" key="15">
    <source>
        <dbReference type="Proteomes" id="UP000184485"/>
    </source>
</evidence>
<dbReference type="Gene3D" id="1.10.3720.10">
    <property type="entry name" value="MetI-like"/>
    <property type="match status" value="1"/>
</dbReference>
<evidence type="ECO:0000256" key="2">
    <source>
        <dbReference type="ARBA" id="ARBA00010072"/>
    </source>
</evidence>
<evidence type="ECO:0000256" key="1">
    <source>
        <dbReference type="ARBA" id="ARBA00004429"/>
    </source>
</evidence>
<feature type="transmembrane region" description="Helical" evidence="12">
    <location>
        <begin position="65"/>
        <end position="95"/>
    </location>
</feature>
<keyword evidence="5 12" id="KW-0812">Transmembrane</keyword>
<dbReference type="GO" id="GO:0006865">
    <property type="term" value="P:amino acid transport"/>
    <property type="evidence" value="ECO:0007669"/>
    <property type="project" value="UniProtKB-KW"/>
</dbReference>
<keyword evidence="6" id="KW-0029">Amino-acid transport</keyword>
<keyword evidence="15" id="KW-1185">Reference proteome</keyword>
<protein>
    <recommendedName>
        <fullName evidence="11">Glutamate/aspartate import permease protein GltK</fullName>
    </recommendedName>
</protein>
<dbReference type="InterPro" id="IPR043429">
    <property type="entry name" value="ArtM/GltK/GlnP/TcyL/YhdX-like"/>
</dbReference>
<dbReference type="PANTHER" id="PTHR30614:SF0">
    <property type="entry name" value="L-CYSTINE TRANSPORT SYSTEM PERMEASE PROTEIN TCYL"/>
    <property type="match status" value="1"/>
</dbReference>
<evidence type="ECO:0000256" key="9">
    <source>
        <dbReference type="ARBA" id="ARBA00060298"/>
    </source>
</evidence>
<sequence length="299" mass="31536">MTEAQVMTGLEAAYAFPVVRRRFPIGQFATGFGAIAALAFIAAVVGKSQAVEWSAIPAFMIDPSILGGLLLTLQLTVAAMLIGIALGAVLSAMAISGNIVLQTMAAGFVWCFRGVPLIVQIFFWFNIALFVPDLKLGGIDISVNAIVTPAVAGLLALGLHEAANMSEVIRAGLLSVDSGQHDACRALGMTRGQALRGIVLPQAIRVIIPPTGNQAIGMLKASAIVSVIGMEDLLTRAQHIYARNFLVIELLIVASIWYLAVTTIATVGQHYLERAFARGYGRRNAARANAAVAAEDSRP</sequence>
<dbReference type="SUPFAM" id="SSF161098">
    <property type="entry name" value="MetI-like"/>
    <property type="match status" value="1"/>
</dbReference>
<dbReference type="GO" id="GO:0022857">
    <property type="term" value="F:transmembrane transporter activity"/>
    <property type="evidence" value="ECO:0007669"/>
    <property type="project" value="InterPro"/>
</dbReference>
<evidence type="ECO:0000256" key="7">
    <source>
        <dbReference type="ARBA" id="ARBA00022989"/>
    </source>
</evidence>
<comment type="function">
    <text evidence="9">Part of the ABC transporter complex GltIJKL involved in glutamate and aspartate uptake. Probably responsible for the translocation of the substrate across the membrane.</text>
</comment>
<evidence type="ECO:0000256" key="10">
    <source>
        <dbReference type="ARBA" id="ARBA00062718"/>
    </source>
</evidence>
<gene>
    <name evidence="14" type="ORF">SAMN02745157_0157</name>
</gene>
<dbReference type="InterPro" id="IPR000515">
    <property type="entry name" value="MetI-like"/>
</dbReference>
<dbReference type="Pfam" id="PF00528">
    <property type="entry name" value="BPD_transp_1"/>
    <property type="match status" value="1"/>
</dbReference>
<evidence type="ECO:0000259" key="13">
    <source>
        <dbReference type="PROSITE" id="PS50928"/>
    </source>
</evidence>
<dbReference type="GO" id="GO:0043190">
    <property type="term" value="C:ATP-binding cassette (ABC) transporter complex"/>
    <property type="evidence" value="ECO:0007669"/>
    <property type="project" value="InterPro"/>
</dbReference>
<evidence type="ECO:0000256" key="5">
    <source>
        <dbReference type="ARBA" id="ARBA00022692"/>
    </source>
</evidence>
<evidence type="ECO:0000256" key="6">
    <source>
        <dbReference type="ARBA" id="ARBA00022970"/>
    </source>
</evidence>
<feature type="transmembrane region" description="Helical" evidence="12">
    <location>
        <begin position="240"/>
        <end position="260"/>
    </location>
</feature>
<organism evidence="14 15">
    <name type="scientific">Kaistia soli DSM 19436</name>
    <dbReference type="NCBI Taxonomy" id="1122133"/>
    <lineage>
        <taxon>Bacteria</taxon>
        <taxon>Pseudomonadati</taxon>
        <taxon>Pseudomonadota</taxon>
        <taxon>Alphaproteobacteria</taxon>
        <taxon>Hyphomicrobiales</taxon>
        <taxon>Kaistiaceae</taxon>
        <taxon>Kaistia</taxon>
    </lineage>
</organism>
<dbReference type="PROSITE" id="PS50928">
    <property type="entry name" value="ABC_TM1"/>
    <property type="match status" value="1"/>
</dbReference>
<dbReference type="EMBL" id="FQUP01000011">
    <property type="protein sequence ID" value="SHH00729.1"/>
    <property type="molecule type" value="Genomic_DNA"/>
</dbReference>
<keyword evidence="7 12" id="KW-1133">Transmembrane helix</keyword>
<evidence type="ECO:0000256" key="8">
    <source>
        <dbReference type="ARBA" id="ARBA00023136"/>
    </source>
</evidence>
<evidence type="ECO:0000313" key="14">
    <source>
        <dbReference type="EMBL" id="SHH00729.1"/>
    </source>
</evidence>
<dbReference type="FunFam" id="1.10.3720.10:FF:000006">
    <property type="entry name" value="Glutamate/aspartate ABC transporter, permease protein GltK"/>
    <property type="match status" value="1"/>
</dbReference>
<name>A0A1M5PGY7_9HYPH</name>
<evidence type="ECO:0000256" key="3">
    <source>
        <dbReference type="ARBA" id="ARBA00022448"/>
    </source>
</evidence>
<dbReference type="InterPro" id="IPR010065">
    <property type="entry name" value="AA_ABC_transptr_permease_3TM"/>
</dbReference>
<evidence type="ECO:0000256" key="4">
    <source>
        <dbReference type="ARBA" id="ARBA00022475"/>
    </source>
</evidence>
<keyword evidence="8 12" id="KW-0472">Membrane</keyword>
<feature type="transmembrane region" description="Helical" evidence="12">
    <location>
        <begin position="107"/>
        <end position="129"/>
    </location>
</feature>
<reference evidence="14 15" key="1">
    <citation type="submission" date="2016-11" db="EMBL/GenBank/DDBJ databases">
        <authorList>
            <person name="Jaros S."/>
            <person name="Januszkiewicz K."/>
            <person name="Wedrychowicz H."/>
        </authorList>
    </citation>
    <scope>NUCLEOTIDE SEQUENCE [LARGE SCALE GENOMIC DNA]</scope>
    <source>
        <strain evidence="14 15">DSM 19436</strain>
    </source>
</reference>
<comment type="subunit">
    <text evidence="10">The complex is composed of two ATP-binding proteins (GltL), two transmembrane proteins (GltJ and GltK) and a solute-binding protein (GltI).</text>
</comment>
<dbReference type="AlphaFoldDB" id="A0A1M5PGY7"/>